<sequence length="134" mass="14327">MAEKTVAEKLGIKAGKAVWTSHPERFTEVGELPEGATVVPDLADAAVAVLYADDAAAAKALLEANKADVTKPPAVWVAYPKANRTDINRDTLWPIVVAYDLRPNGQVAIDDVWSALRFRANKPGEEAFTGGGKK</sequence>
<reference evidence="1 2" key="1">
    <citation type="journal article" date="2019" name="Int. J. Syst. Evol. Microbiol.">
        <title>The Global Catalogue of Microorganisms (GCM) 10K type strain sequencing project: providing services to taxonomists for standard genome sequencing and annotation.</title>
        <authorList>
            <consortium name="The Broad Institute Genomics Platform"/>
            <consortium name="The Broad Institute Genome Sequencing Center for Infectious Disease"/>
            <person name="Wu L."/>
            <person name="Ma J."/>
        </authorList>
    </citation>
    <scope>NUCLEOTIDE SEQUENCE [LARGE SCALE GENOMIC DNA]</scope>
    <source>
        <strain evidence="1 2">JCM 16014</strain>
    </source>
</reference>
<name>A0ABN2TZU2_9ACTN</name>
<comment type="caution">
    <text evidence="1">The sequence shown here is derived from an EMBL/GenBank/DDBJ whole genome shotgun (WGS) entry which is preliminary data.</text>
</comment>
<evidence type="ECO:0008006" key="3">
    <source>
        <dbReference type="Google" id="ProtNLM"/>
    </source>
</evidence>
<evidence type="ECO:0000313" key="1">
    <source>
        <dbReference type="EMBL" id="GAA2024369.1"/>
    </source>
</evidence>
<accession>A0ABN2TZU2</accession>
<evidence type="ECO:0000313" key="2">
    <source>
        <dbReference type="Proteomes" id="UP001500751"/>
    </source>
</evidence>
<dbReference type="EMBL" id="BAAAQN010000010">
    <property type="protein sequence ID" value="GAA2024369.1"/>
    <property type="molecule type" value="Genomic_DNA"/>
</dbReference>
<gene>
    <name evidence="1" type="ORF">GCM10009839_22710</name>
</gene>
<proteinExistence type="predicted"/>
<organism evidence="1 2">
    <name type="scientific">Catenulispora yoronensis</name>
    <dbReference type="NCBI Taxonomy" id="450799"/>
    <lineage>
        <taxon>Bacteria</taxon>
        <taxon>Bacillati</taxon>
        <taxon>Actinomycetota</taxon>
        <taxon>Actinomycetes</taxon>
        <taxon>Catenulisporales</taxon>
        <taxon>Catenulisporaceae</taxon>
        <taxon>Catenulispora</taxon>
    </lineage>
</organism>
<protein>
    <recommendedName>
        <fullName evidence="3">DUF3052 domain-containing protein</fullName>
    </recommendedName>
</protein>
<keyword evidence="2" id="KW-1185">Reference proteome</keyword>
<dbReference type="RefSeq" id="WP_344665495.1">
    <property type="nucleotide sequence ID" value="NZ_BAAAQN010000010.1"/>
</dbReference>
<dbReference type="Proteomes" id="UP001500751">
    <property type="component" value="Unassembled WGS sequence"/>
</dbReference>